<feature type="compositionally biased region" description="Basic and acidic residues" evidence="1">
    <location>
        <begin position="121"/>
        <end position="135"/>
    </location>
</feature>
<evidence type="ECO:0000313" key="2">
    <source>
        <dbReference type="EMBL" id="GBL93234.1"/>
    </source>
</evidence>
<evidence type="ECO:0000256" key="1">
    <source>
        <dbReference type="SAM" id="MobiDB-lite"/>
    </source>
</evidence>
<feature type="region of interest" description="Disordered" evidence="1">
    <location>
        <begin position="1"/>
        <end position="145"/>
    </location>
</feature>
<gene>
    <name evidence="2" type="ORF">AVEN_42677_1</name>
</gene>
<comment type="caution">
    <text evidence="2">The sequence shown here is derived from an EMBL/GenBank/DDBJ whole genome shotgun (WGS) entry which is preliminary data.</text>
</comment>
<dbReference type="EMBL" id="BGPR01000092">
    <property type="protein sequence ID" value="GBL93234.1"/>
    <property type="molecule type" value="Genomic_DNA"/>
</dbReference>
<reference evidence="2 3" key="1">
    <citation type="journal article" date="2019" name="Sci. Rep.">
        <title>Orb-weaving spider Araneus ventricosus genome elucidates the spidroin gene catalogue.</title>
        <authorList>
            <person name="Kono N."/>
            <person name="Nakamura H."/>
            <person name="Ohtoshi R."/>
            <person name="Moran D.A.P."/>
            <person name="Shinohara A."/>
            <person name="Yoshida Y."/>
            <person name="Fujiwara M."/>
            <person name="Mori M."/>
            <person name="Tomita M."/>
            <person name="Arakawa K."/>
        </authorList>
    </citation>
    <scope>NUCLEOTIDE SEQUENCE [LARGE SCALE GENOMIC DNA]</scope>
</reference>
<keyword evidence="3" id="KW-1185">Reference proteome</keyword>
<dbReference type="Proteomes" id="UP000499080">
    <property type="component" value="Unassembled WGS sequence"/>
</dbReference>
<proteinExistence type="predicted"/>
<feature type="compositionally biased region" description="Basic residues" evidence="1">
    <location>
        <begin position="106"/>
        <end position="120"/>
    </location>
</feature>
<accession>A0A4Y2BPW5</accession>
<name>A0A4Y2BPW5_ARAVE</name>
<sequence length="145" mass="15662">MDDMQVDRYSPSNNPVDRDEVQDGLTSKQAASSKAVVEEKVRGNKNVTESSKSEKKKSSALPAKRTLDKSSKTTASGAKKVAKTKSSRDKSPAKKKTAASREKSPVKKKAAASKDKKPKKSAKETGKKTKPDQKAKPATRSTTKK</sequence>
<evidence type="ECO:0000313" key="3">
    <source>
        <dbReference type="Proteomes" id="UP000499080"/>
    </source>
</evidence>
<dbReference type="AlphaFoldDB" id="A0A4Y2BPW5"/>
<organism evidence="2 3">
    <name type="scientific">Araneus ventricosus</name>
    <name type="common">Orbweaver spider</name>
    <name type="synonym">Epeira ventricosa</name>
    <dbReference type="NCBI Taxonomy" id="182803"/>
    <lineage>
        <taxon>Eukaryota</taxon>
        <taxon>Metazoa</taxon>
        <taxon>Ecdysozoa</taxon>
        <taxon>Arthropoda</taxon>
        <taxon>Chelicerata</taxon>
        <taxon>Arachnida</taxon>
        <taxon>Araneae</taxon>
        <taxon>Araneomorphae</taxon>
        <taxon>Entelegynae</taxon>
        <taxon>Araneoidea</taxon>
        <taxon>Araneidae</taxon>
        <taxon>Araneus</taxon>
    </lineage>
</organism>
<protein>
    <submittedName>
        <fullName evidence="2">Uncharacterized protein</fullName>
    </submittedName>
</protein>